<dbReference type="STRING" id="6689.A0A423UB55"/>
<organism evidence="4 5">
    <name type="scientific">Penaeus vannamei</name>
    <name type="common">Whiteleg shrimp</name>
    <name type="synonym">Litopenaeus vannamei</name>
    <dbReference type="NCBI Taxonomy" id="6689"/>
    <lineage>
        <taxon>Eukaryota</taxon>
        <taxon>Metazoa</taxon>
        <taxon>Ecdysozoa</taxon>
        <taxon>Arthropoda</taxon>
        <taxon>Crustacea</taxon>
        <taxon>Multicrustacea</taxon>
        <taxon>Malacostraca</taxon>
        <taxon>Eumalacostraca</taxon>
        <taxon>Eucarida</taxon>
        <taxon>Decapoda</taxon>
        <taxon>Dendrobranchiata</taxon>
        <taxon>Penaeoidea</taxon>
        <taxon>Penaeidae</taxon>
        <taxon>Penaeus</taxon>
    </lineage>
</organism>
<dbReference type="InterPro" id="IPR050283">
    <property type="entry name" value="E-box_TF_Regulators"/>
</dbReference>
<dbReference type="PANTHER" id="PTHR23349:SF108">
    <property type="entry name" value="BHLH DOMAIN-CONTAINING PROTEIN"/>
    <property type="match status" value="1"/>
</dbReference>
<dbReference type="GO" id="GO:0046983">
    <property type="term" value="F:protein dimerization activity"/>
    <property type="evidence" value="ECO:0007669"/>
    <property type="project" value="InterPro"/>
</dbReference>
<dbReference type="PROSITE" id="PS50888">
    <property type="entry name" value="BHLH"/>
    <property type="match status" value="1"/>
</dbReference>
<evidence type="ECO:0000259" key="3">
    <source>
        <dbReference type="PROSITE" id="PS50888"/>
    </source>
</evidence>
<feature type="region of interest" description="Disordered" evidence="2">
    <location>
        <begin position="243"/>
        <end position="307"/>
    </location>
</feature>
<name>A0A423UB55_PENVA</name>
<evidence type="ECO:0000256" key="1">
    <source>
        <dbReference type="ARBA" id="ARBA00023125"/>
    </source>
</evidence>
<evidence type="ECO:0000313" key="4">
    <source>
        <dbReference type="EMBL" id="ROT85931.1"/>
    </source>
</evidence>
<dbReference type="Pfam" id="PF00010">
    <property type="entry name" value="HLH"/>
    <property type="match status" value="1"/>
</dbReference>
<dbReference type="SUPFAM" id="SSF47459">
    <property type="entry name" value="HLH, helix-loop-helix DNA-binding domain"/>
    <property type="match status" value="1"/>
</dbReference>
<dbReference type="PANTHER" id="PTHR23349">
    <property type="entry name" value="BASIC HELIX-LOOP-HELIX TRANSCRIPTION FACTOR, TWIST"/>
    <property type="match status" value="1"/>
</dbReference>
<dbReference type="GO" id="GO:0000977">
    <property type="term" value="F:RNA polymerase II transcription regulatory region sequence-specific DNA binding"/>
    <property type="evidence" value="ECO:0007669"/>
    <property type="project" value="TreeGrafter"/>
</dbReference>
<dbReference type="EMBL" id="QCYY01000150">
    <property type="protein sequence ID" value="ROT85931.1"/>
    <property type="molecule type" value="Genomic_DNA"/>
</dbReference>
<comment type="caution">
    <text evidence="4">The sequence shown here is derived from an EMBL/GenBank/DDBJ whole genome shotgun (WGS) entry which is preliminary data.</text>
</comment>
<reference evidence="4 5" key="2">
    <citation type="submission" date="2019-01" db="EMBL/GenBank/DDBJ databases">
        <title>The decoding of complex shrimp genome reveals the adaptation for benthos swimmer, frequently molting mechanism and breeding impact on genome.</title>
        <authorList>
            <person name="Sun Y."/>
            <person name="Gao Y."/>
            <person name="Yu Y."/>
        </authorList>
    </citation>
    <scope>NUCLEOTIDE SEQUENCE [LARGE SCALE GENOMIC DNA]</scope>
    <source>
        <tissue evidence="4">Muscle</tissue>
    </source>
</reference>
<feature type="compositionally biased region" description="Low complexity" evidence="2">
    <location>
        <begin position="277"/>
        <end position="290"/>
    </location>
</feature>
<dbReference type="GO" id="GO:0000981">
    <property type="term" value="F:DNA-binding transcription factor activity, RNA polymerase II-specific"/>
    <property type="evidence" value="ECO:0007669"/>
    <property type="project" value="TreeGrafter"/>
</dbReference>
<dbReference type="GO" id="GO:0032502">
    <property type="term" value="P:developmental process"/>
    <property type="evidence" value="ECO:0007669"/>
    <property type="project" value="TreeGrafter"/>
</dbReference>
<proteinExistence type="predicted"/>
<dbReference type="Proteomes" id="UP000283509">
    <property type="component" value="Unassembled WGS sequence"/>
</dbReference>
<evidence type="ECO:0000256" key="2">
    <source>
        <dbReference type="SAM" id="MobiDB-lite"/>
    </source>
</evidence>
<feature type="domain" description="BHLH" evidence="3">
    <location>
        <begin position="152"/>
        <end position="205"/>
    </location>
</feature>
<dbReference type="SMART" id="SM00353">
    <property type="entry name" value="HLH"/>
    <property type="match status" value="1"/>
</dbReference>
<dbReference type="AlphaFoldDB" id="A0A423UB55"/>
<dbReference type="InterPro" id="IPR011598">
    <property type="entry name" value="bHLH_dom"/>
</dbReference>
<protein>
    <recommendedName>
        <fullName evidence="3">BHLH domain-containing protein</fullName>
    </recommendedName>
</protein>
<keyword evidence="5" id="KW-1185">Reference proteome</keyword>
<gene>
    <name evidence="4" type="ORF">C7M84_003687</name>
</gene>
<accession>A0A423UB55</accession>
<keyword evidence="1" id="KW-0238">DNA-binding</keyword>
<dbReference type="InterPro" id="IPR036638">
    <property type="entry name" value="HLH_DNA-bd_sf"/>
</dbReference>
<sequence length="325" mass="35422">MCENLPTVSEDDLQLTRRDDLGISCAERHQQDPQDPSPDGCDLHKDDLTSVSVYHGASAVLSVPDLPHIESLEALQPLQCFSQQALCPQEPGVYALLPQDPHVPAAMTYQASEVTHVQAVTSTVAIQGRAKERKKKCKSAYKHVPHREKPPHLVARRNARERRRVQSVNVAFARLRRVVPGTSGRSKRVSKVKILQGAIDYIYHLQDLLEEDSVPFSNNNCSSLHHESDFGVRSACSLRHSDNGAGVDGAGEGDGGREGEGPAGGPQDDSPQRPVLQESQSQDSISSFLSYGSDGAEGSGWSDAEDLGEAEYLEECISQDLMAEY</sequence>
<reference evidence="4 5" key="1">
    <citation type="submission" date="2018-04" db="EMBL/GenBank/DDBJ databases">
        <authorList>
            <person name="Zhang X."/>
            <person name="Yuan J."/>
            <person name="Li F."/>
            <person name="Xiang J."/>
        </authorList>
    </citation>
    <scope>NUCLEOTIDE SEQUENCE [LARGE SCALE GENOMIC DNA]</scope>
    <source>
        <tissue evidence="4">Muscle</tissue>
    </source>
</reference>
<evidence type="ECO:0000313" key="5">
    <source>
        <dbReference type="Proteomes" id="UP000283509"/>
    </source>
</evidence>
<dbReference type="OrthoDB" id="6241467at2759"/>
<dbReference type="CDD" id="cd11418">
    <property type="entry name" value="bHLH_TS_ASCL"/>
    <property type="match status" value="1"/>
</dbReference>
<dbReference type="Gene3D" id="4.10.280.10">
    <property type="entry name" value="Helix-loop-helix DNA-binding domain"/>
    <property type="match status" value="1"/>
</dbReference>